<dbReference type="AlphaFoldDB" id="A0A2S8GTG2"/>
<accession>A0A2S8GTG2</accession>
<reference evidence="1 2" key="1">
    <citation type="submission" date="2018-02" db="EMBL/GenBank/DDBJ databases">
        <title>Comparative genomes isolates from brazilian mangrove.</title>
        <authorList>
            <person name="Araujo J.E."/>
            <person name="Taketani R.G."/>
            <person name="Silva M.C.P."/>
            <person name="Loureco M.V."/>
            <person name="Andreote F.D."/>
        </authorList>
    </citation>
    <scope>NUCLEOTIDE SEQUENCE [LARGE SCALE GENOMIC DNA]</scope>
    <source>
        <strain evidence="1 2">Nap-Phe MGV</strain>
    </source>
</reference>
<protein>
    <submittedName>
        <fullName evidence="1">Uncharacterized protein</fullName>
    </submittedName>
</protein>
<dbReference type="Proteomes" id="UP000237819">
    <property type="component" value="Unassembled WGS sequence"/>
</dbReference>
<evidence type="ECO:0000313" key="1">
    <source>
        <dbReference type="EMBL" id="PQO47700.1"/>
    </source>
</evidence>
<evidence type="ECO:0000313" key="2">
    <source>
        <dbReference type="Proteomes" id="UP000237819"/>
    </source>
</evidence>
<proteinExistence type="predicted"/>
<sequence>MRRQDKRSTNRQASCAWPLLFALLGGLLSVQSVFASSTFRTERTSIIDVTGDEFSSELMGDPLWIEAEISAADFVRIEYEPVQPGFFDGEYAEIYHLRLQVKRRLFGRDRLPETIDLPEFVTGDPDFFADNFVRPPQPGDQVFANVERNPDGQWTCNYIGIPTKAERRRIDRVKELFELANSWTAAERLLDGCGDDDPDFAVWCMNALSRRGYLGLDPNPAAYGRFREKIDVARYRAKLLQVLDDPSATAEAYVHATYEIQGDDLSAAEAEQFHLAQCGRLQFCLDRPQRLQALEARNLMGTLVEFFYAEQTLERRRDILQILTAYADSQAEDHRAFAFQWACELSQDQHDPLNDEIFLLYRDRPPLRGEIAWLSYHYWSGLARCMELETSRSKQIADAGLDLFEQKLPSADAADLDEMISPLVAYVYVCYECDADRNYLHSRLRTLLALAATAQQRDAITELLRELDIPLPNELQH</sequence>
<gene>
    <name evidence="1" type="ORF">C5Y93_03325</name>
</gene>
<dbReference type="EMBL" id="PUHZ01000004">
    <property type="protein sequence ID" value="PQO47700.1"/>
    <property type="molecule type" value="Genomic_DNA"/>
</dbReference>
<name>A0A2S8GTG2_9BACT</name>
<organism evidence="1 2">
    <name type="scientific">Blastopirellula marina</name>
    <dbReference type="NCBI Taxonomy" id="124"/>
    <lineage>
        <taxon>Bacteria</taxon>
        <taxon>Pseudomonadati</taxon>
        <taxon>Planctomycetota</taxon>
        <taxon>Planctomycetia</taxon>
        <taxon>Pirellulales</taxon>
        <taxon>Pirellulaceae</taxon>
        <taxon>Blastopirellula</taxon>
    </lineage>
</organism>
<comment type="caution">
    <text evidence="1">The sequence shown here is derived from an EMBL/GenBank/DDBJ whole genome shotgun (WGS) entry which is preliminary data.</text>
</comment>